<dbReference type="Gene3D" id="3.30.450.20">
    <property type="entry name" value="PAS domain"/>
    <property type="match status" value="5"/>
</dbReference>
<protein>
    <submittedName>
        <fullName evidence="6">PAS domain S-box protein</fullName>
    </submittedName>
</protein>
<dbReference type="PROSITE" id="PS50113">
    <property type="entry name" value="PAC"/>
    <property type="match status" value="3"/>
</dbReference>
<reference evidence="7" key="1">
    <citation type="submission" date="2021-01" db="EMBL/GenBank/DDBJ databases">
        <title>Genome public.</title>
        <authorList>
            <person name="Liu C."/>
            <person name="Sun Q."/>
        </authorList>
    </citation>
    <scope>NUCLEOTIDE SEQUENCE [LARGE SCALE GENOMIC DNA]</scope>
    <source>
        <strain evidence="7">CGMCC 1.18722</strain>
    </source>
</reference>
<dbReference type="Gene3D" id="1.20.5.1930">
    <property type="match status" value="1"/>
</dbReference>
<gene>
    <name evidence="6" type="ORF">JKV55_00330</name>
</gene>
<dbReference type="SUPFAM" id="SSF55785">
    <property type="entry name" value="PYP-like sensor domain (PAS domain)"/>
    <property type="match status" value="5"/>
</dbReference>
<organism evidence="6 7">
    <name type="scientific">Zobellella iuensis</name>
    <dbReference type="NCBI Taxonomy" id="2803811"/>
    <lineage>
        <taxon>Bacteria</taxon>
        <taxon>Pseudomonadati</taxon>
        <taxon>Pseudomonadota</taxon>
        <taxon>Gammaproteobacteria</taxon>
        <taxon>Aeromonadales</taxon>
        <taxon>Aeromonadaceae</taxon>
        <taxon>Zobellella</taxon>
    </lineage>
</organism>
<dbReference type="InterPro" id="IPR003594">
    <property type="entry name" value="HATPase_dom"/>
</dbReference>
<dbReference type="Pfam" id="PF02518">
    <property type="entry name" value="HATPase_c"/>
    <property type="match status" value="1"/>
</dbReference>
<dbReference type="RefSeq" id="WP_202081719.1">
    <property type="nucleotide sequence ID" value="NZ_JAERTZ010000001.1"/>
</dbReference>
<keyword evidence="1" id="KW-0808">Transferase</keyword>
<dbReference type="SMART" id="SM00086">
    <property type="entry name" value="PAC"/>
    <property type="match status" value="5"/>
</dbReference>
<feature type="domain" description="PAS" evidence="4">
    <location>
        <begin position="18"/>
        <end position="68"/>
    </location>
</feature>
<dbReference type="InterPro" id="IPR013767">
    <property type="entry name" value="PAS_fold"/>
</dbReference>
<dbReference type="InterPro" id="IPR000700">
    <property type="entry name" value="PAS-assoc_C"/>
</dbReference>
<dbReference type="InterPro" id="IPR035965">
    <property type="entry name" value="PAS-like_dom_sf"/>
</dbReference>
<dbReference type="Pfam" id="PF08448">
    <property type="entry name" value="PAS_4"/>
    <property type="match status" value="4"/>
</dbReference>
<keyword evidence="3" id="KW-0902">Two-component regulatory system</keyword>
<feature type="domain" description="PAC" evidence="5">
    <location>
        <begin position="71"/>
        <end position="123"/>
    </location>
</feature>
<dbReference type="InterPro" id="IPR001610">
    <property type="entry name" value="PAC"/>
</dbReference>
<dbReference type="EMBL" id="JAERTZ010000001">
    <property type="protein sequence ID" value="MBL1375781.1"/>
    <property type="molecule type" value="Genomic_DNA"/>
</dbReference>
<evidence type="ECO:0000259" key="5">
    <source>
        <dbReference type="PROSITE" id="PS50113"/>
    </source>
</evidence>
<feature type="domain" description="PAS" evidence="4">
    <location>
        <begin position="486"/>
        <end position="531"/>
    </location>
</feature>
<keyword evidence="7" id="KW-1185">Reference proteome</keyword>
<dbReference type="InterPro" id="IPR050482">
    <property type="entry name" value="Sensor_HK_TwoCompSys"/>
</dbReference>
<keyword evidence="2" id="KW-0418">Kinase</keyword>
<sequence>MYQAIFAQSPMGMVVFGNGCRVGECNAAFAGLLGYGAAELAGRDMTVLLHPDDRASFVDECARTGEDGGVIKRLLRYLHRDGEVLSVTAITTPLRDGRGRLLGFLSQIQDGSALTLADIALDHIQEAVYLIDARGRIRDVNGAACRVLGYGRDELLAMTVPDIDPNCSKRWLEENWQRQQEPGYSIDTIKTLHRTRDGRLVPVELSCVFLEHEGERYSLALARDITERALLEQAQLESEQRYRDIFDNSLDALFLLEVTEDGRFRNLAVNPAFERAVGMSREQLIGRTTDETVPAEAAAKANAKYRRCVDAGAVVDEEIELELPAGRRFFQYTLIPVHDAYGRIHRIVGIIRDITERKRAERLLLEREQEFRALVEHSPDGVVRYDRRGRRLYVNPVVERRLGVPAASLIGKSLAEAAPGHLGDSYRRHLQQVLDSGLEARAQIQGVAADGRLRFFDLSLVPEFDPDGKLASVLAVGRDITALKEAESQWRTLVENSPDFIGRYANSGRILYLNPSLCRWLGVSLEEVAGKASAEVLANAPMFDRFAACIRETVASGLPSEREFHFESLRQWHLIRFVPECDDEGRVMSVLAIGRDITCLKESDRQLRESRAHREAELEAERKRIAREVHDELGQLLTALRLNLNLACRQFGGGSPELPRRIGEMKGLVDRTISAVRSIATELRPAALDMGISSALEWLADEFSRNTGIRCGLAVDDGIELDEERSIGVFRVAQESLTNVARHAGAKAVELSLHRLADACRLTVRDDGVGFDPAGRTGYGLIGMRERALMLGGELVVSSLPRRGTQLQLEIPLVRRPERTP</sequence>
<feature type="domain" description="PAS" evidence="4">
    <location>
        <begin position="120"/>
        <end position="156"/>
    </location>
</feature>
<dbReference type="InterPro" id="IPR000014">
    <property type="entry name" value="PAS"/>
</dbReference>
<dbReference type="InterPro" id="IPR013656">
    <property type="entry name" value="PAS_4"/>
</dbReference>
<dbReference type="CDD" id="cd00130">
    <property type="entry name" value="PAS"/>
    <property type="match status" value="5"/>
</dbReference>
<evidence type="ECO:0000313" key="7">
    <source>
        <dbReference type="Proteomes" id="UP000638570"/>
    </source>
</evidence>
<dbReference type="Pfam" id="PF07730">
    <property type="entry name" value="HisKA_3"/>
    <property type="match status" value="1"/>
</dbReference>
<dbReference type="SUPFAM" id="SSF55874">
    <property type="entry name" value="ATPase domain of HSP90 chaperone/DNA topoisomerase II/histidine kinase"/>
    <property type="match status" value="1"/>
</dbReference>
<evidence type="ECO:0000256" key="2">
    <source>
        <dbReference type="ARBA" id="ARBA00022777"/>
    </source>
</evidence>
<dbReference type="CDD" id="cd16917">
    <property type="entry name" value="HATPase_UhpB-NarQ-NarX-like"/>
    <property type="match status" value="1"/>
</dbReference>
<evidence type="ECO:0000259" key="4">
    <source>
        <dbReference type="PROSITE" id="PS50112"/>
    </source>
</evidence>
<feature type="domain" description="PAC" evidence="5">
    <location>
        <begin position="440"/>
        <end position="492"/>
    </location>
</feature>
<dbReference type="SMART" id="SM00387">
    <property type="entry name" value="HATPase_c"/>
    <property type="match status" value="1"/>
</dbReference>
<evidence type="ECO:0000313" key="6">
    <source>
        <dbReference type="EMBL" id="MBL1375781.1"/>
    </source>
</evidence>
<dbReference type="InterPro" id="IPR036890">
    <property type="entry name" value="HATPase_C_sf"/>
</dbReference>
<feature type="domain" description="PAS" evidence="4">
    <location>
        <begin position="367"/>
        <end position="437"/>
    </location>
</feature>
<name>A0ABS1QMS2_9GAMM</name>
<feature type="domain" description="PAS" evidence="4">
    <location>
        <begin position="238"/>
        <end position="312"/>
    </location>
</feature>
<dbReference type="PROSITE" id="PS50112">
    <property type="entry name" value="PAS"/>
    <property type="match status" value="5"/>
</dbReference>
<proteinExistence type="predicted"/>
<dbReference type="Gene3D" id="3.30.565.10">
    <property type="entry name" value="Histidine kinase-like ATPase, C-terminal domain"/>
    <property type="match status" value="1"/>
</dbReference>
<dbReference type="InterPro" id="IPR011712">
    <property type="entry name" value="Sig_transdc_His_kin_sub3_dim/P"/>
</dbReference>
<dbReference type="PANTHER" id="PTHR24421:SF59">
    <property type="entry name" value="OXYGEN SENSOR HISTIDINE KINASE NREB"/>
    <property type="match status" value="1"/>
</dbReference>
<accession>A0ABS1QMS2</accession>
<dbReference type="Proteomes" id="UP000638570">
    <property type="component" value="Unassembled WGS sequence"/>
</dbReference>
<evidence type="ECO:0000256" key="3">
    <source>
        <dbReference type="ARBA" id="ARBA00023012"/>
    </source>
</evidence>
<dbReference type="NCBIfam" id="TIGR00229">
    <property type="entry name" value="sensory_box"/>
    <property type="match status" value="5"/>
</dbReference>
<feature type="domain" description="PAC" evidence="5">
    <location>
        <begin position="315"/>
        <end position="366"/>
    </location>
</feature>
<dbReference type="PANTHER" id="PTHR24421">
    <property type="entry name" value="NITRATE/NITRITE SENSOR PROTEIN NARX-RELATED"/>
    <property type="match status" value="1"/>
</dbReference>
<dbReference type="Pfam" id="PF00989">
    <property type="entry name" value="PAS"/>
    <property type="match status" value="1"/>
</dbReference>
<evidence type="ECO:0000256" key="1">
    <source>
        <dbReference type="ARBA" id="ARBA00022679"/>
    </source>
</evidence>
<dbReference type="SMART" id="SM00091">
    <property type="entry name" value="PAS"/>
    <property type="match status" value="5"/>
</dbReference>
<comment type="caution">
    <text evidence="6">The sequence shown here is derived from an EMBL/GenBank/DDBJ whole genome shotgun (WGS) entry which is preliminary data.</text>
</comment>